<dbReference type="GO" id="GO:0005737">
    <property type="term" value="C:cytoplasm"/>
    <property type="evidence" value="ECO:0007669"/>
    <property type="project" value="TreeGrafter"/>
</dbReference>
<evidence type="ECO:0000256" key="1">
    <source>
        <dbReference type="ARBA" id="ARBA00010807"/>
    </source>
</evidence>
<dbReference type="EMBL" id="JANPWB010000009">
    <property type="protein sequence ID" value="KAJ1153676.1"/>
    <property type="molecule type" value="Genomic_DNA"/>
</dbReference>
<dbReference type="InterPro" id="IPR024843">
    <property type="entry name" value="Dapper"/>
</dbReference>
<dbReference type="PANTHER" id="PTHR15919">
    <property type="entry name" value="DAPPER-RELATED"/>
    <property type="match status" value="1"/>
</dbReference>
<evidence type="ECO:0000256" key="2">
    <source>
        <dbReference type="ARBA" id="ARBA00023054"/>
    </source>
</evidence>
<evidence type="ECO:0000313" key="4">
    <source>
        <dbReference type="Proteomes" id="UP001066276"/>
    </source>
</evidence>
<comment type="similarity">
    <text evidence="1">Belongs to the dapper family.</text>
</comment>
<organism evidence="3 4">
    <name type="scientific">Pleurodeles waltl</name>
    <name type="common">Iberian ribbed newt</name>
    <dbReference type="NCBI Taxonomy" id="8319"/>
    <lineage>
        <taxon>Eukaryota</taxon>
        <taxon>Metazoa</taxon>
        <taxon>Chordata</taxon>
        <taxon>Craniata</taxon>
        <taxon>Vertebrata</taxon>
        <taxon>Euteleostomi</taxon>
        <taxon>Amphibia</taxon>
        <taxon>Batrachia</taxon>
        <taxon>Caudata</taxon>
        <taxon>Salamandroidea</taxon>
        <taxon>Salamandridae</taxon>
        <taxon>Pleurodelinae</taxon>
        <taxon>Pleurodeles</taxon>
    </lineage>
</organism>
<sequence>MQPGCVADWGGLDRQRVGERLQATLARPQELHLLRSQQQELVVWALAMNPTVGAPAQPGVAARNCAYRAV</sequence>
<dbReference type="Proteomes" id="UP001066276">
    <property type="component" value="Chromosome 5"/>
</dbReference>
<reference evidence="3" key="1">
    <citation type="journal article" date="2022" name="bioRxiv">
        <title>Sequencing and chromosome-scale assembly of the giantPleurodeles waltlgenome.</title>
        <authorList>
            <person name="Brown T."/>
            <person name="Elewa A."/>
            <person name="Iarovenko S."/>
            <person name="Subramanian E."/>
            <person name="Araus A.J."/>
            <person name="Petzold A."/>
            <person name="Susuki M."/>
            <person name="Suzuki K.-i.T."/>
            <person name="Hayashi T."/>
            <person name="Toyoda A."/>
            <person name="Oliveira C."/>
            <person name="Osipova E."/>
            <person name="Leigh N.D."/>
            <person name="Simon A."/>
            <person name="Yun M.H."/>
        </authorList>
    </citation>
    <scope>NUCLEOTIDE SEQUENCE</scope>
    <source>
        <strain evidence="3">20211129_DDA</strain>
        <tissue evidence="3">Liver</tissue>
    </source>
</reference>
<accession>A0AAV7RMH7</accession>
<comment type="caution">
    <text evidence="3">The sequence shown here is derived from an EMBL/GenBank/DDBJ whole genome shotgun (WGS) entry which is preliminary data.</text>
</comment>
<keyword evidence="2" id="KW-0175">Coiled coil</keyword>
<proteinExistence type="inferred from homology"/>
<keyword evidence="4" id="KW-1185">Reference proteome</keyword>
<dbReference type="GO" id="GO:1900108">
    <property type="term" value="P:negative regulation of nodal signaling pathway"/>
    <property type="evidence" value="ECO:0007669"/>
    <property type="project" value="TreeGrafter"/>
</dbReference>
<evidence type="ECO:0000313" key="3">
    <source>
        <dbReference type="EMBL" id="KAJ1153676.1"/>
    </source>
</evidence>
<dbReference type="PANTHER" id="PTHR15919:SF13">
    <property type="entry name" value="DAPPER HOMOLOG 2"/>
    <property type="match status" value="1"/>
</dbReference>
<gene>
    <name evidence="3" type="ORF">NDU88_006434</name>
</gene>
<dbReference type="Pfam" id="PF15268">
    <property type="entry name" value="Dapper"/>
    <property type="match status" value="1"/>
</dbReference>
<name>A0AAV7RMH7_PLEWA</name>
<dbReference type="AlphaFoldDB" id="A0AAV7RMH7"/>
<protein>
    <submittedName>
        <fullName evidence="3">Uncharacterized protein</fullName>
    </submittedName>
</protein>